<dbReference type="RefSeq" id="XP_023470348.1">
    <property type="nucleotide sequence ID" value="XM_023615510.1"/>
</dbReference>
<evidence type="ECO:0000256" key="10">
    <source>
        <dbReference type="SAM" id="Phobius"/>
    </source>
</evidence>
<evidence type="ECO:0000256" key="8">
    <source>
        <dbReference type="ARBA" id="ARBA00022989"/>
    </source>
</evidence>
<comment type="pathway">
    <text evidence="3">Protein modification; protein ubiquitination.</text>
</comment>
<sequence length="599" mass="69504">MWQAMYQYFIDMPSSEDYKKIAGCIATGYLVVKMCGAIYLSRTRHHARIQRLFCQMIHQAYLCLKVTVFIGVELYLLPIVCGYLFDAALFDLFFGDESVWLEQTIGYLEKNRWTSRFLHWFVGTTFMFLFTSTINFFRSILRPGALWFIRDPNDPQFHPIKELAERPAWTQLKRLCLVAFIYMCVILVGVGPLVDWTAIICHSLLPLQLNYTQPLSVVPIDLLAFMFLMPRIVACLDAKDNFIAWFAWLLHQFRLSHFFLGTRRIEEEGEVSYKTWKAWIQRPKYDMNANQVDVLTFHPNGQFLRVPKHDRVRRHVPGQRMLVPVGGVTQEGHPAARNSEELEENTTVVYAPPNFEARVIMMLITLWTSVGIFALFGLLILPIVIGRQIIKGNDVYAHFLGCCTLFCVKFVKKIKQETFSQAMAWVRNLMVILMSFGIILPLLFGLLLEFYVIIPSQATERIVIQPVFVWANGLVLLELIVQLSQQILPATHSVNQSIDRLKGQGIDQLSIKREMRQVALPLIIMSFSMLLLPFLSVKFYSYIFSMDDHPKLYQRAYPLCSIIIGLYCMLPTFKAYISKWIDSVREDYYLIGRVLHNFE</sequence>
<dbReference type="Pfam" id="PF23113">
    <property type="entry name" value="MARCHF6_C"/>
    <property type="match status" value="1"/>
</dbReference>
<feature type="domain" description="E3 ubiquitin-protein ligase MARCHF6-like C-terminal" evidence="11">
    <location>
        <begin position="416"/>
        <end position="585"/>
    </location>
</feature>
<evidence type="ECO:0000256" key="1">
    <source>
        <dbReference type="ARBA" id="ARBA00000900"/>
    </source>
</evidence>
<feature type="transmembrane region" description="Helical" evidence="10">
    <location>
        <begin position="556"/>
        <end position="577"/>
    </location>
</feature>
<feature type="transmembrane region" description="Helical" evidence="10">
    <location>
        <begin position="518"/>
        <end position="536"/>
    </location>
</feature>
<feature type="transmembrane region" description="Helical" evidence="10">
    <location>
        <begin position="117"/>
        <end position="137"/>
    </location>
</feature>
<feature type="transmembrane region" description="Helical" evidence="10">
    <location>
        <begin position="175"/>
        <end position="194"/>
    </location>
</feature>
<dbReference type="PANTHER" id="PTHR13145:SF0">
    <property type="entry name" value="E3 UBIQUITIN-PROTEIN LIGASE MARCHF6"/>
    <property type="match status" value="1"/>
</dbReference>
<feature type="transmembrane region" description="Helical" evidence="10">
    <location>
        <begin position="462"/>
        <end position="481"/>
    </location>
</feature>
<dbReference type="GO" id="GO:0005789">
    <property type="term" value="C:endoplasmic reticulum membrane"/>
    <property type="evidence" value="ECO:0007669"/>
    <property type="project" value="TreeGrafter"/>
</dbReference>
<accession>A0A2G4T6J4</accession>
<evidence type="ECO:0000259" key="11">
    <source>
        <dbReference type="Pfam" id="PF23113"/>
    </source>
</evidence>
<dbReference type="EC" id="2.3.2.27" evidence="4"/>
<evidence type="ECO:0000256" key="2">
    <source>
        <dbReference type="ARBA" id="ARBA00004141"/>
    </source>
</evidence>
<keyword evidence="6 10" id="KW-0812">Transmembrane</keyword>
<keyword evidence="5" id="KW-0808">Transferase</keyword>
<dbReference type="PANTHER" id="PTHR13145">
    <property type="entry name" value="SSM4 PROTEIN"/>
    <property type="match status" value="1"/>
</dbReference>
<dbReference type="GeneID" id="35446498"/>
<evidence type="ECO:0000256" key="3">
    <source>
        <dbReference type="ARBA" id="ARBA00004906"/>
    </source>
</evidence>
<feature type="transmembrane region" description="Helical" evidence="10">
    <location>
        <begin position="62"/>
        <end position="85"/>
    </location>
</feature>
<keyword evidence="8 10" id="KW-1133">Transmembrane helix</keyword>
<dbReference type="AlphaFoldDB" id="A0A2G4T6J4"/>
<gene>
    <name evidence="12" type="ORF">RHIMIDRAFT_64421</name>
</gene>
<feature type="transmembrane region" description="Helical" evidence="10">
    <location>
        <begin position="359"/>
        <end position="383"/>
    </location>
</feature>
<comment type="subcellular location">
    <subcellularLocation>
        <location evidence="2">Membrane</location>
        <topology evidence="2">Multi-pass membrane protein</topology>
    </subcellularLocation>
</comment>
<dbReference type="STRING" id="1340429.A0A2G4T6J4"/>
<dbReference type="GO" id="GO:0061630">
    <property type="term" value="F:ubiquitin protein ligase activity"/>
    <property type="evidence" value="ECO:0007669"/>
    <property type="project" value="UniProtKB-EC"/>
</dbReference>
<keyword evidence="7" id="KW-0833">Ubl conjugation pathway</keyword>
<evidence type="ECO:0000256" key="9">
    <source>
        <dbReference type="ARBA" id="ARBA00023136"/>
    </source>
</evidence>
<evidence type="ECO:0000256" key="6">
    <source>
        <dbReference type="ARBA" id="ARBA00022692"/>
    </source>
</evidence>
<keyword evidence="13" id="KW-1185">Reference proteome</keyword>
<evidence type="ECO:0000313" key="12">
    <source>
        <dbReference type="EMBL" id="PHZ16640.1"/>
    </source>
</evidence>
<feature type="transmembrane region" description="Helical" evidence="10">
    <location>
        <begin position="395"/>
        <end position="411"/>
    </location>
</feature>
<feature type="transmembrane region" description="Helical" evidence="10">
    <location>
        <begin position="431"/>
        <end position="456"/>
    </location>
</feature>
<keyword evidence="9 10" id="KW-0472">Membrane</keyword>
<evidence type="ECO:0000256" key="5">
    <source>
        <dbReference type="ARBA" id="ARBA00022679"/>
    </source>
</evidence>
<comment type="catalytic activity">
    <reaction evidence="1">
        <text>S-ubiquitinyl-[E2 ubiquitin-conjugating enzyme]-L-cysteine + [acceptor protein]-L-lysine = [E2 ubiquitin-conjugating enzyme]-L-cysteine + N(6)-ubiquitinyl-[acceptor protein]-L-lysine.</text>
        <dbReference type="EC" id="2.3.2.27"/>
    </reaction>
</comment>
<feature type="transmembrane region" description="Helical" evidence="10">
    <location>
        <begin position="214"/>
        <end position="233"/>
    </location>
</feature>
<protein>
    <recommendedName>
        <fullName evidence="4">RING-type E3 ubiquitin transferase</fullName>
        <ecNumber evidence="4">2.3.2.27</ecNumber>
    </recommendedName>
</protein>
<feature type="transmembrane region" description="Helical" evidence="10">
    <location>
        <begin position="20"/>
        <end position="41"/>
    </location>
</feature>
<dbReference type="GO" id="GO:0036503">
    <property type="term" value="P:ERAD pathway"/>
    <property type="evidence" value="ECO:0007669"/>
    <property type="project" value="TreeGrafter"/>
</dbReference>
<evidence type="ECO:0000256" key="7">
    <source>
        <dbReference type="ARBA" id="ARBA00022786"/>
    </source>
</evidence>
<dbReference type="EMBL" id="KZ303843">
    <property type="protein sequence ID" value="PHZ16640.1"/>
    <property type="molecule type" value="Genomic_DNA"/>
</dbReference>
<name>A0A2G4T6J4_RHIZD</name>
<evidence type="ECO:0000256" key="4">
    <source>
        <dbReference type="ARBA" id="ARBA00012483"/>
    </source>
</evidence>
<dbReference type="Proteomes" id="UP000242254">
    <property type="component" value="Unassembled WGS sequence"/>
</dbReference>
<dbReference type="InterPro" id="IPR056521">
    <property type="entry name" value="MARCHF6-like_C"/>
</dbReference>
<reference evidence="12 13" key="1">
    <citation type="journal article" date="2016" name="Proc. Natl. Acad. Sci. U.S.A.">
        <title>Lipid metabolic changes in an early divergent fungus govern the establishment of a mutualistic symbiosis with endobacteria.</title>
        <authorList>
            <person name="Lastovetsky O.A."/>
            <person name="Gaspar M.L."/>
            <person name="Mondo S.J."/>
            <person name="LaButti K.M."/>
            <person name="Sandor L."/>
            <person name="Grigoriev I.V."/>
            <person name="Henry S.A."/>
            <person name="Pawlowska T.E."/>
        </authorList>
    </citation>
    <scope>NUCLEOTIDE SEQUENCE [LARGE SCALE GENOMIC DNA]</scope>
    <source>
        <strain evidence="12 13">ATCC 52813</strain>
    </source>
</reference>
<proteinExistence type="predicted"/>
<organism evidence="12 13">
    <name type="scientific">Rhizopus microsporus ATCC 52813</name>
    <dbReference type="NCBI Taxonomy" id="1340429"/>
    <lineage>
        <taxon>Eukaryota</taxon>
        <taxon>Fungi</taxon>
        <taxon>Fungi incertae sedis</taxon>
        <taxon>Mucoromycota</taxon>
        <taxon>Mucoromycotina</taxon>
        <taxon>Mucoromycetes</taxon>
        <taxon>Mucorales</taxon>
        <taxon>Mucorineae</taxon>
        <taxon>Rhizopodaceae</taxon>
        <taxon>Rhizopus</taxon>
    </lineage>
</organism>
<evidence type="ECO:0000313" key="13">
    <source>
        <dbReference type="Proteomes" id="UP000242254"/>
    </source>
</evidence>